<keyword evidence="1" id="KW-0812">Transmembrane</keyword>
<keyword evidence="1" id="KW-0472">Membrane</keyword>
<evidence type="ECO:0000256" key="1">
    <source>
        <dbReference type="SAM" id="Phobius"/>
    </source>
</evidence>
<keyword evidence="1" id="KW-1133">Transmembrane helix</keyword>
<feature type="transmembrane region" description="Helical" evidence="1">
    <location>
        <begin position="22"/>
        <end position="41"/>
    </location>
</feature>
<evidence type="ECO:0000313" key="2">
    <source>
        <dbReference type="EMBL" id="TCO79095.1"/>
    </source>
</evidence>
<gene>
    <name evidence="2" type="ORF">EV214_103147</name>
</gene>
<sequence length="90" mass="10717">MIWGKNKKCLSQVENKNDNKNYNVLMSFHLFLMLFLNKYGLEYHVTSKSKFKDLVNKTYSKIKIRKGLSVFLTRNKVTKEAKWIITNLKL</sequence>
<protein>
    <submittedName>
        <fullName evidence="2">Uncharacterized protein</fullName>
    </submittedName>
</protein>
<organism evidence="2 3">
    <name type="scientific">Marinisporobacter balticus</name>
    <dbReference type="NCBI Taxonomy" id="2018667"/>
    <lineage>
        <taxon>Bacteria</taxon>
        <taxon>Bacillati</taxon>
        <taxon>Bacillota</taxon>
        <taxon>Clostridia</taxon>
        <taxon>Peptostreptococcales</taxon>
        <taxon>Thermotaleaceae</taxon>
        <taxon>Marinisporobacter</taxon>
    </lineage>
</organism>
<evidence type="ECO:0000313" key="3">
    <source>
        <dbReference type="Proteomes" id="UP000294919"/>
    </source>
</evidence>
<dbReference type="EMBL" id="SLWV01000003">
    <property type="protein sequence ID" value="TCO79095.1"/>
    <property type="molecule type" value="Genomic_DNA"/>
</dbReference>
<accession>A0A4R2LIE5</accession>
<dbReference type="AlphaFoldDB" id="A0A4R2LIE5"/>
<dbReference type="Proteomes" id="UP000294919">
    <property type="component" value="Unassembled WGS sequence"/>
</dbReference>
<reference evidence="2 3" key="1">
    <citation type="submission" date="2019-03" db="EMBL/GenBank/DDBJ databases">
        <title>Genomic Encyclopedia of Type Strains, Phase IV (KMG-IV): sequencing the most valuable type-strain genomes for metagenomic binning, comparative biology and taxonomic classification.</title>
        <authorList>
            <person name="Goeker M."/>
        </authorList>
    </citation>
    <scope>NUCLEOTIDE SEQUENCE [LARGE SCALE GENOMIC DNA]</scope>
    <source>
        <strain evidence="2 3">DSM 102940</strain>
    </source>
</reference>
<proteinExistence type="predicted"/>
<name>A0A4R2LIE5_9FIRM</name>
<comment type="caution">
    <text evidence="2">The sequence shown here is derived from an EMBL/GenBank/DDBJ whole genome shotgun (WGS) entry which is preliminary data.</text>
</comment>
<keyword evidence="3" id="KW-1185">Reference proteome</keyword>